<organism evidence="2">
    <name type="scientific">marine metagenome</name>
    <dbReference type="NCBI Taxonomy" id="408172"/>
    <lineage>
        <taxon>unclassified sequences</taxon>
        <taxon>metagenomes</taxon>
        <taxon>ecological metagenomes</taxon>
    </lineage>
</organism>
<feature type="non-terminal residue" evidence="2">
    <location>
        <position position="1"/>
    </location>
</feature>
<sequence length="321" mass="35435">VQQCIITVHIILLIMKSKILLQKLNSYHTNHIESFVRESVNLLENKRQLFSPSNKILLKPNLLRGFEPGRCVTTHPALIEAVCRVLKDLGINKIDLSDSPAIGSLLTVAKKSGYGDLSKRYGVCIKPLSNPISLTTEENISGLKIAGSIREYDSIINLPKFKSHCQMTLTLSVKNLFGLVIGKRKPVLHCLVKNNKVAFGKMLVDIAKQVAPSLTIIDGISAMQGNGPINGTPYPLGLLAAGQDMTALDRVMTEIIGVPWKSVYTLEAARIKNYGQWDLKKIECGGELNIDAFKVSDFKLAKFPVDITFNPFRLAKSLLKQ</sequence>
<feature type="non-terminal residue" evidence="2">
    <location>
        <position position="321"/>
    </location>
</feature>
<dbReference type="AlphaFoldDB" id="A0A382RJ15"/>
<dbReference type="InterPro" id="IPR007160">
    <property type="entry name" value="DUF362"/>
</dbReference>
<reference evidence="2" key="1">
    <citation type="submission" date="2018-05" db="EMBL/GenBank/DDBJ databases">
        <authorList>
            <person name="Lanie J.A."/>
            <person name="Ng W.-L."/>
            <person name="Kazmierczak K.M."/>
            <person name="Andrzejewski T.M."/>
            <person name="Davidsen T.M."/>
            <person name="Wayne K.J."/>
            <person name="Tettelin H."/>
            <person name="Glass J.I."/>
            <person name="Rusch D."/>
            <person name="Podicherti R."/>
            <person name="Tsui H.-C.T."/>
            <person name="Winkler M.E."/>
        </authorList>
    </citation>
    <scope>NUCLEOTIDE SEQUENCE</scope>
</reference>
<feature type="domain" description="DUF362" evidence="1">
    <location>
        <begin position="56"/>
        <end position="253"/>
    </location>
</feature>
<protein>
    <recommendedName>
        <fullName evidence="1">DUF362 domain-containing protein</fullName>
    </recommendedName>
</protein>
<gene>
    <name evidence="2" type="ORF">METZ01_LOCUS349455</name>
</gene>
<name>A0A382RJ15_9ZZZZ</name>
<accession>A0A382RJ15</accession>
<dbReference type="EMBL" id="UINC01121439">
    <property type="protein sequence ID" value="SVC96601.1"/>
    <property type="molecule type" value="Genomic_DNA"/>
</dbReference>
<evidence type="ECO:0000259" key="1">
    <source>
        <dbReference type="Pfam" id="PF04015"/>
    </source>
</evidence>
<evidence type="ECO:0000313" key="2">
    <source>
        <dbReference type="EMBL" id="SVC96601.1"/>
    </source>
</evidence>
<dbReference type="Pfam" id="PF04015">
    <property type="entry name" value="DUF362"/>
    <property type="match status" value="1"/>
</dbReference>
<proteinExistence type="predicted"/>